<dbReference type="InterPro" id="IPR033764">
    <property type="entry name" value="Sdr_B"/>
</dbReference>
<organism evidence="8 9">
    <name type="scientific">Kibdelosporangium banguiense</name>
    <dbReference type="NCBI Taxonomy" id="1365924"/>
    <lineage>
        <taxon>Bacteria</taxon>
        <taxon>Bacillati</taxon>
        <taxon>Actinomycetota</taxon>
        <taxon>Actinomycetes</taxon>
        <taxon>Pseudonocardiales</taxon>
        <taxon>Pseudonocardiaceae</taxon>
        <taxon>Kibdelosporangium</taxon>
    </lineage>
</organism>
<dbReference type="InterPro" id="IPR013783">
    <property type="entry name" value="Ig-like_fold"/>
</dbReference>
<feature type="transmembrane region" description="Helical" evidence="5">
    <location>
        <begin position="1741"/>
        <end position="1761"/>
    </location>
</feature>
<feature type="chain" id="PRO_5047094133" description="SD-repeat containing protein B domain-containing protein" evidence="6">
    <location>
        <begin position="27"/>
        <end position="1766"/>
    </location>
</feature>
<keyword evidence="9" id="KW-1185">Reference proteome</keyword>
<evidence type="ECO:0000256" key="2">
    <source>
        <dbReference type="ARBA" id="ARBA00022525"/>
    </source>
</evidence>
<feature type="region of interest" description="Disordered" evidence="4">
    <location>
        <begin position="890"/>
        <end position="921"/>
    </location>
</feature>
<feature type="domain" description="SD-repeat containing protein B" evidence="7">
    <location>
        <begin position="654"/>
        <end position="761"/>
    </location>
</feature>
<feature type="domain" description="SD-repeat containing protein B" evidence="7">
    <location>
        <begin position="1319"/>
        <end position="1381"/>
    </location>
</feature>
<protein>
    <recommendedName>
        <fullName evidence="7">SD-repeat containing protein B domain-containing protein</fullName>
    </recommendedName>
</protein>
<proteinExistence type="predicted"/>
<sequence length="1766" mass="183134">MSRVVGLALAGSLVLAGAIFTPAASAVLADGTLTVRLVRDVNGNGSYEPALEIGVPGIPVTVTDPAGSTANGTTGPDGVVKIDLGPVNGGGYRVEAAIPSSMPHLKPAPSGNGLSSLTEFVNGPNPSITMGVWNPADYCQANPSVATACQRNTHKAGNDAAARSLVKFPFTARGTSPAPTQIAKQGDTGAVFGLAYRKQDKRLFSGAFAKRLAPYGSGGPGAIYVTSAGSTSQFATVPEAGSTQHSDGHDGSFFAAPGKESLGDLEMSEDGTALYAVNLANKTLYVFDATIPAASAPVGSYPIPNPGCPAAGDWRPGGLGVRDGILYVGGVCSGQSTAKVADMKAVVLPFQSGAFGSAVFTKPLDTGWHPWLDRWDPRQFTQVDGNISYTQPLLTNVAVDKTGDLVLAFRDRFGDQLGQQTPAPTGNGAFSAAVGGALSRACKQADGKYATCPDALKADASMGAVALVLAADKMPVTSNPGVGWFDRATGAKQGTFQVGDQEGWGRANSLADLEALCDLAPVQVGNRVWFDADTDGIQDGNEPPLAGVKVTATPCAGGAALPPQTTNAKGEYMLTGLQPDTCYNLKFDFTGAQTSALPGAPPGSSLKWTARQAGANRAVDSNVDPGTGLATVNTGGHGSVDTTVDAGVLAPTSTLGDLVWMDNNRNGQQDAGEPPVPGLAVTMGSLKTVTGPDGKYIFDKLPDGTYQVCFDVKNLPDGYLPAVANLGSDAMDSDADPATGCAPPVTVGPAKREDLTLDFGIRPANKLGDLVWSDVNRNGRQDADEPPVPGVTVTTGSSTAVTGLDGKYLFDKLPDGKYTVCFDLKTLPASFVDFQATKANTGDDGLDSDIDMATGCAPPVTLSATDDFTVDAGLVPPANRIGDFVWSDVDRNGRQDPGEPGLPGVPVSLGKTKTTTGSDGRYMFDGMPDGKYQVCFGGFSDYVVTTPNTGDDNKNSDADPVSGCAPEVTVGPGNRSVLSIDAGLVAPPGQIGDFVWQDTNRNGLLDAGEPGIADVPVSVGNRKTKTGADGKYLASDLPEGKYTVCFGPYADFQLTKPNTGDDNLDSDADPDTGCAPEVTLAAGSRSNLTVDAGFSSPGNRIGDLVFSDLNRNGRFDSGEPGVPGVAVSAGSMNTTTGPDGKYLFSDVPDGKYRVCFTAKGYTFTKPDMGADTADSDADPATGCAPEVTVGPGNRSVLTVDAGLLSAPNLLGDLVWRDVDRNGLADTGEPGIPGVTVTVGALSTVTDANGKYLFPELGDGKHVVCFGLKDDLQITKPFAGSADKDSNPDPKTRCAAEVTLGPGNRSNLTIDAGLMSPMNRLGGFLWLDRNRNGKPDSGEPPATGVPITAGQHKTVTDSLGKYLFSDVPDGAYRVCFGSFEDFRAECAPEVKLGMGNRESLSIDAGLVAPPNQIGDLVWLDNNRNGTPDQGEPGIPGATVYAGSAKTTTDAAGKYLFTDLPDGDYRVCFELPAEYSKHLYKKADGCADTVKLGTGNRSVLSVDAGFRPPNSLGDLVWLDLNRNGVADAGEPGIPGVTVTVGTHKAVTDGSGKYLITDLADGSYVTCFDRKTVPTQYASYQIGRGTVDPSTWCTAPTRLYSEKWEDLTVDAGLVEPGNRIGDFIWIDTSRNGLQDRDESGAPSVAVTLRAASGEEVAKTVTDRNGRYLFDNLANGSYIVCVPKSELRGYTIANRDTGEDTRDSDADPTNGCTKPVTVSAAKREILTVDFGLLPPKALASTGASFGWLITGGIVVLVLGLLMILFRRRKA</sequence>
<dbReference type="Proteomes" id="UP001519332">
    <property type="component" value="Unassembled WGS sequence"/>
</dbReference>
<feature type="domain" description="SD-repeat containing protein B" evidence="7">
    <location>
        <begin position="880"/>
        <end position="984"/>
    </location>
</feature>
<comment type="caution">
    <text evidence="8">The sequence shown here is derived from an EMBL/GenBank/DDBJ whole genome shotgun (WGS) entry which is preliminary data.</text>
</comment>
<evidence type="ECO:0000256" key="5">
    <source>
        <dbReference type="SAM" id="Phobius"/>
    </source>
</evidence>
<feature type="domain" description="SD-repeat containing protein B" evidence="7">
    <location>
        <begin position="1100"/>
        <end position="1203"/>
    </location>
</feature>
<feature type="domain" description="SD-repeat containing protein B" evidence="7">
    <location>
        <begin position="523"/>
        <end position="648"/>
    </location>
</feature>
<dbReference type="PANTHER" id="PTHR23303">
    <property type="entry name" value="CARBOXYPEPTIDASE REGULATORY REGION-CONTAINING"/>
    <property type="match status" value="1"/>
</dbReference>
<keyword evidence="5" id="KW-0812">Transmembrane</keyword>
<keyword evidence="3 6" id="KW-0732">Signal</keyword>
<feature type="domain" description="SD-repeat containing protein B" evidence="7">
    <location>
        <begin position="1616"/>
        <end position="1728"/>
    </location>
</feature>
<evidence type="ECO:0000256" key="4">
    <source>
        <dbReference type="SAM" id="MobiDB-lite"/>
    </source>
</evidence>
<keyword evidence="2" id="KW-0964">Secreted</keyword>
<dbReference type="InterPro" id="IPR051417">
    <property type="entry name" value="SDr/BOS_complex"/>
</dbReference>
<evidence type="ECO:0000313" key="9">
    <source>
        <dbReference type="Proteomes" id="UP001519332"/>
    </source>
</evidence>
<dbReference type="SUPFAM" id="SSF117074">
    <property type="entry name" value="Hypothetical protein PA1324"/>
    <property type="match status" value="11"/>
</dbReference>
<keyword evidence="5" id="KW-1133">Transmembrane helix</keyword>
<dbReference type="Gene3D" id="2.60.40.10">
    <property type="entry name" value="Immunoglobulins"/>
    <property type="match status" value="11"/>
</dbReference>
<dbReference type="PANTHER" id="PTHR23303:SF15">
    <property type="entry name" value="COLOSSIN-A"/>
    <property type="match status" value="1"/>
</dbReference>
<feature type="domain" description="SD-repeat containing protein B" evidence="7">
    <location>
        <begin position="1411"/>
        <end position="1476"/>
    </location>
</feature>
<keyword evidence="5" id="KW-0472">Membrane</keyword>
<evidence type="ECO:0000313" key="8">
    <source>
        <dbReference type="EMBL" id="MBP2322159.1"/>
    </source>
</evidence>
<comment type="subcellular location">
    <subcellularLocation>
        <location evidence="1">Secreted</location>
    </subcellularLocation>
</comment>
<feature type="domain" description="SD-repeat containing protein B" evidence="7">
    <location>
        <begin position="1509"/>
        <end position="1610"/>
    </location>
</feature>
<reference evidence="8 9" key="1">
    <citation type="submission" date="2021-03" db="EMBL/GenBank/DDBJ databases">
        <title>Sequencing the genomes of 1000 actinobacteria strains.</title>
        <authorList>
            <person name="Klenk H.-P."/>
        </authorList>
    </citation>
    <scope>NUCLEOTIDE SEQUENCE [LARGE SCALE GENOMIC DNA]</scope>
    <source>
        <strain evidence="8 9">DSM 46670</strain>
    </source>
</reference>
<feature type="signal peptide" evidence="6">
    <location>
        <begin position="1"/>
        <end position="26"/>
    </location>
</feature>
<name>A0ABS4TCU4_9PSEU</name>
<feature type="domain" description="SD-repeat containing protein B" evidence="7">
    <location>
        <begin position="1210"/>
        <end position="1313"/>
    </location>
</feature>
<dbReference type="EMBL" id="JAGINW010000001">
    <property type="protein sequence ID" value="MBP2322159.1"/>
    <property type="molecule type" value="Genomic_DNA"/>
</dbReference>
<accession>A0ABS4TCU4</accession>
<dbReference type="RefSeq" id="WP_209637443.1">
    <property type="nucleotide sequence ID" value="NZ_JAGINW010000001.1"/>
</dbReference>
<feature type="domain" description="SD-repeat containing protein B" evidence="7">
    <location>
        <begin position="766"/>
        <end position="874"/>
    </location>
</feature>
<evidence type="ECO:0000256" key="3">
    <source>
        <dbReference type="ARBA" id="ARBA00022729"/>
    </source>
</evidence>
<evidence type="ECO:0000256" key="6">
    <source>
        <dbReference type="SAM" id="SignalP"/>
    </source>
</evidence>
<evidence type="ECO:0000259" key="7">
    <source>
        <dbReference type="Pfam" id="PF17210"/>
    </source>
</evidence>
<dbReference type="Pfam" id="PF17210">
    <property type="entry name" value="SdrD_B"/>
    <property type="match status" value="11"/>
</dbReference>
<evidence type="ECO:0000256" key="1">
    <source>
        <dbReference type="ARBA" id="ARBA00004613"/>
    </source>
</evidence>
<gene>
    <name evidence="8" type="ORF">JOF56_002544</name>
</gene>
<feature type="domain" description="SD-repeat containing protein B" evidence="7">
    <location>
        <begin position="990"/>
        <end position="1094"/>
    </location>
</feature>